<dbReference type="Proteomes" id="UP000053732">
    <property type="component" value="Unassembled WGS sequence"/>
</dbReference>
<accession>A0A0G4PM14</accession>
<reference evidence="1 2" key="1">
    <citation type="journal article" date="2014" name="Nat. Commun.">
        <title>Multiple recent horizontal transfers of a large genomic region in cheese making fungi.</title>
        <authorList>
            <person name="Cheeseman K."/>
            <person name="Ropars J."/>
            <person name="Renault P."/>
            <person name="Dupont J."/>
            <person name="Gouzy J."/>
            <person name="Branca A."/>
            <person name="Abraham A.L."/>
            <person name="Ceppi M."/>
            <person name="Conseiller E."/>
            <person name="Debuchy R."/>
            <person name="Malagnac F."/>
            <person name="Goarin A."/>
            <person name="Silar P."/>
            <person name="Lacoste S."/>
            <person name="Sallet E."/>
            <person name="Bensimon A."/>
            <person name="Giraud T."/>
            <person name="Brygoo Y."/>
        </authorList>
    </citation>
    <scope>NUCLEOTIDE SEQUENCE [LARGE SCALE GENOMIC DNA]</scope>
    <source>
        <strain evidence="2">FM 013</strain>
    </source>
</reference>
<proteinExistence type="predicted"/>
<evidence type="ECO:0000313" key="2">
    <source>
        <dbReference type="Proteomes" id="UP000053732"/>
    </source>
</evidence>
<protein>
    <submittedName>
        <fullName evidence="1">Str. FM013</fullName>
    </submittedName>
</protein>
<dbReference type="EMBL" id="HG793154">
    <property type="protein sequence ID" value="CRL27226.1"/>
    <property type="molecule type" value="Genomic_DNA"/>
</dbReference>
<name>A0A0G4PM14_PENC3</name>
<organism evidence="1 2">
    <name type="scientific">Penicillium camemberti (strain FM 013)</name>
    <dbReference type="NCBI Taxonomy" id="1429867"/>
    <lineage>
        <taxon>Eukaryota</taxon>
        <taxon>Fungi</taxon>
        <taxon>Dikarya</taxon>
        <taxon>Ascomycota</taxon>
        <taxon>Pezizomycotina</taxon>
        <taxon>Eurotiomycetes</taxon>
        <taxon>Eurotiomycetidae</taxon>
        <taxon>Eurotiales</taxon>
        <taxon>Aspergillaceae</taxon>
        <taxon>Penicillium</taxon>
    </lineage>
</organism>
<gene>
    <name evidence="1" type="ORF">PCAMFM013_S021g000141</name>
</gene>
<keyword evidence="2" id="KW-1185">Reference proteome</keyword>
<evidence type="ECO:0000313" key="1">
    <source>
        <dbReference type="EMBL" id="CRL27226.1"/>
    </source>
</evidence>
<sequence>MLWSQWDAPKTSTCVIGARREVPASAITCGSADLRPGSCATGTRREALESYRRSPFWPLSV</sequence>
<dbReference type="AlphaFoldDB" id="A0A0G4PM14"/>